<sequence>MQSVVDLEFQMQGLSKSMFKRLLLNIEDRYDILFAMVSKLNPKFKAHLSVGWKTLRETDELFLLSYSIVH</sequence>
<evidence type="ECO:0000313" key="2">
    <source>
        <dbReference type="EMBL" id="PZF72568.1"/>
    </source>
</evidence>
<dbReference type="EMBL" id="QKTW01000017">
    <property type="protein sequence ID" value="PZF72568.1"/>
    <property type="molecule type" value="Genomic_DNA"/>
</dbReference>
<proteinExistence type="predicted"/>
<protein>
    <submittedName>
        <fullName evidence="1">Uncharacterized protein</fullName>
    </submittedName>
</protein>
<gene>
    <name evidence="2" type="ORF">DN068_11935</name>
    <name evidence="1" type="ORF">DN068_21880</name>
</gene>
<evidence type="ECO:0000313" key="1">
    <source>
        <dbReference type="EMBL" id="PZF70740.1"/>
    </source>
</evidence>
<accession>A0A2W2AF06</accession>
<comment type="caution">
    <text evidence="1">The sequence shown here is derived from an EMBL/GenBank/DDBJ whole genome shotgun (WGS) entry which is preliminary data.</text>
</comment>
<reference evidence="1 3" key="1">
    <citation type="submission" date="2018-06" db="EMBL/GenBank/DDBJ databases">
        <title>Mucibacter soli gen. nov., sp. nov., a new member of the family Chitinophagaceae producing mucin.</title>
        <authorList>
            <person name="Kim M.-K."/>
            <person name="Park S."/>
            <person name="Kim T.-S."/>
            <person name="Joung Y."/>
            <person name="Han J.-H."/>
            <person name="Kim S.B."/>
        </authorList>
    </citation>
    <scope>NUCLEOTIDE SEQUENCE [LARGE SCALE GENOMIC DNA]</scope>
    <source>
        <strain evidence="1 3">R1-15</strain>
    </source>
</reference>
<dbReference type="AlphaFoldDB" id="A0A2W2AF06"/>
<evidence type="ECO:0000313" key="3">
    <source>
        <dbReference type="Proteomes" id="UP000248745"/>
    </source>
</evidence>
<dbReference type="EMBL" id="QKTW01000033">
    <property type="protein sequence ID" value="PZF70740.1"/>
    <property type="molecule type" value="Genomic_DNA"/>
</dbReference>
<name>A0A2W2AF06_9BACT</name>
<keyword evidence="3" id="KW-1185">Reference proteome</keyword>
<dbReference type="Proteomes" id="UP000248745">
    <property type="component" value="Unassembled WGS sequence"/>
</dbReference>
<organism evidence="1 3">
    <name type="scientific">Taibaiella soli</name>
    <dbReference type="NCBI Taxonomy" id="1649169"/>
    <lineage>
        <taxon>Bacteria</taxon>
        <taxon>Pseudomonadati</taxon>
        <taxon>Bacteroidota</taxon>
        <taxon>Chitinophagia</taxon>
        <taxon>Chitinophagales</taxon>
        <taxon>Chitinophagaceae</taxon>
        <taxon>Taibaiella</taxon>
    </lineage>
</organism>